<dbReference type="SUPFAM" id="SSF90209">
    <property type="entry name" value="Ran binding protein zinc finger-like"/>
    <property type="match status" value="1"/>
</dbReference>
<keyword evidence="1" id="KW-0479">Metal-binding</keyword>
<evidence type="ECO:0000256" key="2">
    <source>
        <dbReference type="ARBA" id="ARBA00022771"/>
    </source>
</evidence>
<feature type="region of interest" description="Disordered" evidence="5">
    <location>
        <begin position="227"/>
        <end position="270"/>
    </location>
</feature>
<dbReference type="VEuPathDB" id="ToxoDB:CSUI_010376"/>
<comment type="caution">
    <text evidence="7">The sequence shown here is derived from an EMBL/GenBank/DDBJ whole genome shotgun (WGS) entry which is preliminary data.</text>
</comment>
<dbReference type="Proteomes" id="UP000221165">
    <property type="component" value="Unassembled WGS sequence"/>
</dbReference>
<protein>
    <submittedName>
        <fullName evidence="7">Zn-finger in ran binding protein and others domain-containing protein</fullName>
    </submittedName>
</protein>
<dbReference type="InterPro" id="IPR036443">
    <property type="entry name" value="Znf_RanBP2_sf"/>
</dbReference>
<dbReference type="OrthoDB" id="1878647at2759"/>
<feature type="domain" description="RanBP2-type" evidence="6">
    <location>
        <begin position="148"/>
        <end position="177"/>
    </location>
</feature>
<gene>
    <name evidence="7" type="ORF">CSUI_010376</name>
</gene>
<evidence type="ECO:0000259" key="6">
    <source>
        <dbReference type="PROSITE" id="PS50199"/>
    </source>
</evidence>
<evidence type="ECO:0000256" key="4">
    <source>
        <dbReference type="PROSITE-ProRule" id="PRU00322"/>
    </source>
</evidence>
<proteinExistence type="predicted"/>
<dbReference type="AlphaFoldDB" id="A0A2C6KHE7"/>
<evidence type="ECO:0000256" key="1">
    <source>
        <dbReference type="ARBA" id="ARBA00022723"/>
    </source>
</evidence>
<dbReference type="RefSeq" id="XP_067917545.1">
    <property type="nucleotide sequence ID" value="XM_068070480.1"/>
</dbReference>
<dbReference type="GeneID" id="94433691"/>
<accession>A0A2C6KHE7</accession>
<feature type="compositionally biased region" description="Polar residues" evidence="5">
    <location>
        <begin position="246"/>
        <end position="255"/>
    </location>
</feature>
<reference evidence="7 8" key="1">
    <citation type="journal article" date="2017" name="Int. J. Parasitol.">
        <title>The genome of the protozoan parasite Cystoisospora suis and a reverse vaccinology approach to identify vaccine candidates.</title>
        <authorList>
            <person name="Palmieri N."/>
            <person name="Shrestha A."/>
            <person name="Ruttkowski B."/>
            <person name="Beck T."/>
            <person name="Vogl C."/>
            <person name="Tomley F."/>
            <person name="Blake D.P."/>
            <person name="Joachim A."/>
        </authorList>
    </citation>
    <scope>NUCLEOTIDE SEQUENCE [LARGE SCALE GENOMIC DNA]</scope>
    <source>
        <strain evidence="7 8">Wien I</strain>
    </source>
</reference>
<dbReference type="InterPro" id="IPR001876">
    <property type="entry name" value="Znf_RanBP2"/>
</dbReference>
<dbReference type="EMBL" id="MIGC01007265">
    <property type="protein sequence ID" value="PHJ15813.1"/>
    <property type="molecule type" value="Genomic_DNA"/>
</dbReference>
<dbReference type="GO" id="GO:0008270">
    <property type="term" value="F:zinc ion binding"/>
    <property type="evidence" value="ECO:0007669"/>
    <property type="project" value="UniProtKB-KW"/>
</dbReference>
<keyword evidence="8" id="KW-1185">Reference proteome</keyword>
<organism evidence="7 8">
    <name type="scientific">Cystoisospora suis</name>
    <dbReference type="NCBI Taxonomy" id="483139"/>
    <lineage>
        <taxon>Eukaryota</taxon>
        <taxon>Sar</taxon>
        <taxon>Alveolata</taxon>
        <taxon>Apicomplexa</taxon>
        <taxon>Conoidasida</taxon>
        <taxon>Coccidia</taxon>
        <taxon>Eucoccidiorida</taxon>
        <taxon>Eimeriorina</taxon>
        <taxon>Sarcocystidae</taxon>
        <taxon>Cystoisospora</taxon>
    </lineage>
</organism>
<evidence type="ECO:0000313" key="8">
    <source>
        <dbReference type="Proteomes" id="UP000221165"/>
    </source>
</evidence>
<dbReference type="PROSITE" id="PS50199">
    <property type="entry name" value="ZF_RANBP2_2"/>
    <property type="match status" value="1"/>
</dbReference>
<sequence length="364" mass="39331">MRTPPDEQEAAMASVAREVAQKTVLTLVEEFISQGDEAPADRAAQVLKLALVFCEASGANSRRAEPADPAPASCSTSCTPGVACSSASDTSHAAEPPQRPPPPLGGGAHFAAPRVLVAPDKLKNPSSFLKIYGDPLCFAGSRNLVAGYRGNWKCAKCGTVNFPRRFRCKQCDTERDSEGDQVVFEYATSVYKQYVAQGVWPEDPGDTVDIIQPATLYASPRACRRLRHMGGGRHQRSRGRRRGGQDTRNNSSTQGALEESAAPQGQGFSKGFRTGAVSSCDVREPRRRVAPSEGCIVGATEEYSGRDEVEEHLSPRFAAMLQADLCHVYNGAVEWEQREGGCTPCIGDSSSVRESVRRRDPVIR</sequence>
<name>A0A2C6KHE7_9APIC</name>
<evidence type="ECO:0000256" key="3">
    <source>
        <dbReference type="ARBA" id="ARBA00022833"/>
    </source>
</evidence>
<dbReference type="SMART" id="SM00547">
    <property type="entry name" value="ZnF_RBZ"/>
    <property type="match status" value="1"/>
</dbReference>
<feature type="compositionally biased region" description="Basic residues" evidence="5">
    <location>
        <begin position="227"/>
        <end position="242"/>
    </location>
</feature>
<dbReference type="PROSITE" id="PS01358">
    <property type="entry name" value="ZF_RANBP2_1"/>
    <property type="match status" value="1"/>
</dbReference>
<dbReference type="Gene3D" id="4.10.1060.10">
    <property type="entry name" value="Zinc finger, RanBP2-type"/>
    <property type="match status" value="1"/>
</dbReference>
<evidence type="ECO:0000256" key="5">
    <source>
        <dbReference type="SAM" id="MobiDB-lite"/>
    </source>
</evidence>
<evidence type="ECO:0000313" key="7">
    <source>
        <dbReference type="EMBL" id="PHJ15813.1"/>
    </source>
</evidence>
<keyword evidence="3" id="KW-0862">Zinc</keyword>
<feature type="region of interest" description="Disordered" evidence="5">
    <location>
        <begin position="86"/>
        <end position="108"/>
    </location>
</feature>
<keyword evidence="2 4" id="KW-0863">Zinc-finger</keyword>